<keyword evidence="4" id="KW-0804">Transcription</keyword>
<feature type="domain" description="AP2/ERF" evidence="7">
    <location>
        <begin position="122"/>
        <end position="179"/>
    </location>
</feature>
<dbReference type="CDD" id="cd00018">
    <property type="entry name" value="AP2"/>
    <property type="match status" value="1"/>
</dbReference>
<dbReference type="Gene3D" id="3.30.730.10">
    <property type="entry name" value="AP2/ERF domain"/>
    <property type="match status" value="1"/>
</dbReference>
<reference evidence="8" key="1">
    <citation type="submission" date="2024-03" db="EMBL/GenBank/DDBJ databases">
        <authorList>
            <consortium name="ELIXIR-Norway"/>
            <consortium name="Elixir Norway"/>
        </authorList>
    </citation>
    <scope>NUCLEOTIDE SEQUENCE</scope>
</reference>
<organism evidence="8 9">
    <name type="scientific">Sphagnum jensenii</name>
    <dbReference type="NCBI Taxonomy" id="128206"/>
    <lineage>
        <taxon>Eukaryota</taxon>
        <taxon>Viridiplantae</taxon>
        <taxon>Streptophyta</taxon>
        <taxon>Embryophyta</taxon>
        <taxon>Bryophyta</taxon>
        <taxon>Sphagnophytina</taxon>
        <taxon>Sphagnopsida</taxon>
        <taxon>Sphagnales</taxon>
        <taxon>Sphagnaceae</taxon>
        <taxon>Sphagnum</taxon>
    </lineage>
</organism>
<dbReference type="InterPro" id="IPR016177">
    <property type="entry name" value="DNA-bd_dom_sf"/>
</dbReference>
<evidence type="ECO:0000256" key="2">
    <source>
        <dbReference type="ARBA" id="ARBA00023015"/>
    </source>
</evidence>
<dbReference type="InterPro" id="IPR036955">
    <property type="entry name" value="AP2/ERF_dom_sf"/>
</dbReference>
<keyword evidence="5" id="KW-0539">Nucleus</keyword>
<dbReference type="PANTHER" id="PTHR31677">
    <property type="entry name" value="AP2 DOMAIN CLASS TRANSCRIPTION FACTOR"/>
    <property type="match status" value="1"/>
</dbReference>
<feature type="region of interest" description="Disordered" evidence="6">
    <location>
        <begin position="298"/>
        <end position="317"/>
    </location>
</feature>
<accession>A0ABP1ANK3</accession>
<evidence type="ECO:0000259" key="7">
    <source>
        <dbReference type="PROSITE" id="PS51032"/>
    </source>
</evidence>
<keyword evidence="9" id="KW-1185">Reference proteome</keyword>
<name>A0ABP1ANK3_9BRYO</name>
<keyword evidence="3" id="KW-0238">DNA-binding</keyword>
<gene>
    <name evidence="8" type="ORF">CSSPJE1EN2_LOCUS7129</name>
</gene>
<dbReference type="PROSITE" id="PS51032">
    <property type="entry name" value="AP2_ERF"/>
    <property type="match status" value="1"/>
</dbReference>
<keyword evidence="2" id="KW-0805">Transcription regulation</keyword>
<dbReference type="Pfam" id="PF00847">
    <property type="entry name" value="AP2"/>
    <property type="match status" value="1"/>
</dbReference>
<evidence type="ECO:0000256" key="4">
    <source>
        <dbReference type="ARBA" id="ARBA00023163"/>
    </source>
</evidence>
<feature type="compositionally biased region" description="Polar residues" evidence="6">
    <location>
        <begin position="298"/>
        <end position="312"/>
    </location>
</feature>
<feature type="region of interest" description="Disordered" evidence="6">
    <location>
        <begin position="98"/>
        <end position="124"/>
    </location>
</feature>
<dbReference type="PANTHER" id="PTHR31677:SF245">
    <property type="entry name" value="ETHYLENE-RESPONSIVE TRANSCRIPTION FACTOR ESR1"/>
    <property type="match status" value="1"/>
</dbReference>
<evidence type="ECO:0000256" key="3">
    <source>
        <dbReference type="ARBA" id="ARBA00023125"/>
    </source>
</evidence>
<dbReference type="Proteomes" id="UP001497522">
    <property type="component" value="Chromosome 14"/>
</dbReference>
<evidence type="ECO:0000313" key="8">
    <source>
        <dbReference type="EMBL" id="CAK9864134.1"/>
    </source>
</evidence>
<sequence length="537" mass="58909">RYYLEYAHRTPIYASISVCNIQCLFIQPIPTINIKNQFCNSITSINYSPKDKRKVIVRPSLCYKLSSTKLQLGLRVTRPELSSSISCKRKAKEVARVGVEEAANSNKKGRSNSSSRSHEAGRYRGVRRRPWGRYAAEIRDPNTKERKWLGTFDTAEDAAMAYDWAARSMRGAKARTNFVIPPDFCEEPPGTPACRPPLAVTPSCNSTMTFSSNSGGGRSVFSNDLILRRQVVPKLYSEEADTLAQVVAQSASLNRHTTLSATVDGKQHPQQQQQQTAATRPPPSKCLFSTQVSYSEDSTVSLPADTSSTATPGSPGLFSLSSEAESYAASPATAIEVSSPLHSSCSDMVTCTSPSRNPDDLHSILPASLSRSRTGLLNEPQQSPRECSWSDPAAATEIQQFQVPAELLQILTPVAAWQSMELDVKSEPEFSNWHNSMCALPAAVWQTTRSSRTAATGAMELNGNHMIKLLDDDEQQGFFNERSSDLASCAGLLGDVVGDPVTANEFLFMESIPFPEHPLDDSHLFPFLLDEPTRIFA</sequence>
<dbReference type="SMART" id="SM00380">
    <property type="entry name" value="AP2"/>
    <property type="match status" value="1"/>
</dbReference>
<dbReference type="EMBL" id="OZ023715">
    <property type="protein sequence ID" value="CAK9864134.1"/>
    <property type="molecule type" value="Genomic_DNA"/>
</dbReference>
<dbReference type="SUPFAM" id="SSF54171">
    <property type="entry name" value="DNA-binding domain"/>
    <property type="match status" value="1"/>
</dbReference>
<evidence type="ECO:0000256" key="1">
    <source>
        <dbReference type="ARBA" id="ARBA00004123"/>
    </source>
</evidence>
<proteinExistence type="predicted"/>
<protein>
    <recommendedName>
        <fullName evidence="7">AP2/ERF domain-containing protein</fullName>
    </recommendedName>
</protein>
<feature type="region of interest" description="Disordered" evidence="6">
    <location>
        <begin position="262"/>
        <end position="288"/>
    </location>
</feature>
<dbReference type="PRINTS" id="PR00367">
    <property type="entry name" value="ETHRSPELEMNT"/>
</dbReference>
<evidence type="ECO:0000256" key="5">
    <source>
        <dbReference type="ARBA" id="ARBA00023242"/>
    </source>
</evidence>
<dbReference type="InterPro" id="IPR001471">
    <property type="entry name" value="AP2/ERF_dom"/>
</dbReference>
<feature type="non-terminal residue" evidence="8">
    <location>
        <position position="1"/>
    </location>
</feature>
<comment type="subcellular location">
    <subcellularLocation>
        <location evidence="1">Nucleus</location>
    </subcellularLocation>
</comment>
<evidence type="ECO:0000313" key="9">
    <source>
        <dbReference type="Proteomes" id="UP001497522"/>
    </source>
</evidence>
<evidence type="ECO:0000256" key="6">
    <source>
        <dbReference type="SAM" id="MobiDB-lite"/>
    </source>
</evidence>